<proteinExistence type="predicted"/>
<evidence type="ECO:0000313" key="5">
    <source>
        <dbReference type="Proteomes" id="UP000887566"/>
    </source>
</evidence>
<keyword evidence="2" id="KW-0472">Membrane</keyword>
<dbReference type="PRINTS" id="PR00109">
    <property type="entry name" value="TYRKINASE"/>
</dbReference>
<dbReference type="InterPro" id="IPR001245">
    <property type="entry name" value="Ser-Thr/Tyr_kinase_cat_dom"/>
</dbReference>
<dbReference type="Proteomes" id="UP000887566">
    <property type="component" value="Unplaced"/>
</dbReference>
<dbReference type="Gene3D" id="3.30.200.20">
    <property type="entry name" value="Phosphorylase Kinase, domain 1"/>
    <property type="match status" value="1"/>
</dbReference>
<feature type="region of interest" description="Disordered" evidence="1">
    <location>
        <begin position="167"/>
        <end position="223"/>
    </location>
</feature>
<keyword evidence="2" id="KW-1133">Transmembrane helix</keyword>
<feature type="signal peptide" evidence="3">
    <location>
        <begin position="1"/>
        <end position="18"/>
    </location>
</feature>
<reference evidence="6" key="1">
    <citation type="submission" date="2022-11" db="UniProtKB">
        <authorList>
            <consortium name="WormBaseParasite"/>
        </authorList>
    </citation>
    <scope>IDENTIFICATION</scope>
</reference>
<name>A0A914XPB1_9BILA</name>
<dbReference type="PANTHER" id="PTHR24416:SF635">
    <property type="entry name" value="PROTEIN KINASE DOMAIN-CONTAINING PROTEIN"/>
    <property type="match status" value="1"/>
</dbReference>
<dbReference type="PROSITE" id="PS50011">
    <property type="entry name" value="PROTEIN_KINASE_DOM"/>
    <property type="match status" value="1"/>
</dbReference>
<dbReference type="SUPFAM" id="SSF56112">
    <property type="entry name" value="Protein kinase-like (PK-like)"/>
    <property type="match status" value="1"/>
</dbReference>
<keyword evidence="2" id="KW-0812">Transmembrane</keyword>
<evidence type="ECO:0000313" key="6">
    <source>
        <dbReference type="WBParaSite" id="PSAMB.scaffold9928size4507.g32881.t1"/>
    </source>
</evidence>
<evidence type="ECO:0000256" key="2">
    <source>
        <dbReference type="SAM" id="Phobius"/>
    </source>
</evidence>
<feature type="chain" id="PRO_5037862220" evidence="3">
    <location>
        <begin position="19"/>
        <end position="606"/>
    </location>
</feature>
<dbReference type="GO" id="GO:0004714">
    <property type="term" value="F:transmembrane receptor protein tyrosine kinase activity"/>
    <property type="evidence" value="ECO:0007669"/>
    <property type="project" value="TreeGrafter"/>
</dbReference>
<dbReference type="InterPro" id="IPR011009">
    <property type="entry name" value="Kinase-like_dom_sf"/>
</dbReference>
<dbReference type="AlphaFoldDB" id="A0A914XPB1"/>
<feature type="compositionally biased region" description="Polar residues" evidence="1">
    <location>
        <begin position="176"/>
        <end position="214"/>
    </location>
</feature>
<dbReference type="InterPro" id="IPR050122">
    <property type="entry name" value="RTK"/>
</dbReference>
<keyword evidence="5" id="KW-1185">Reference proteome</keyword>
<sequence length="606" mass="67813">MLVSAVLALCLSALFVYGNVIKTAPDCFEVACDHPASDEDQSFVLDQLLGSRSCQECQEQGYRSVPLHDAKVDAVKIRRETIASEEEVSFWYAVNLTRPRQVKMKHEMESFVNLTTTIRSPPHTVNLADEEEDNSPVAFDRVPVDHSHDHGARSEEHSDNHEIAVSTTEAVHESHPTSSQIQGEQNHDNISTTQSDNHTTESTATAISPSNTTTDNHEGNETTTGLHYYNLVTTSFLDEEEINRAENDALMTMKLIIALLLLTAILALTLVLTYHWRMRLCPCLPARYKYSPANYSTSGYRYETGNEELANAIPLSGYNRPLLLDDGLPEMQEYRDLLAMCPMFLPVKLELRNGVGEGRYGIIYKGTLLTKDMHPEETTVHCAKSPFRMRIEDARIFLETLSPTARAGCHQNIVSLMGICDQDERLLICMEPLIHADLQTVLREGRTMKGEMGSPSGQTYHQTASLMSMQRLLRLMMDCALGAAHLESRGVIHPHLAACNVLVGERGTAKISGFGFATHRCLYRREHEPRLSSIRWQAPETLAGDEYGIHSQTTKSQVWSLGVLLWEICSLGSTPYADIESSVQFLVSMQTENIKLRKPNYVGDEL</sequence>
<evidence type="ECO:0000259" key="4">
    <source>
        <dbReference type="PROSITE" id="PS50011"/>
    </source>
</evidence>
<dbReference type="WBParaSite" id="PSAMB.scaffold9928size4507.g32881.t1">
    <property type="protein sequence ID" value="PSAMB.scaffold9928size4507.g32881.t1"/>
    <property type="gene ID" value="PSAMB.scaffold9928size4507.g32881"/>
</dbReference>
<evidence type="ECO:0000256" key="3">
    <source>
        <dbReference type="SAM" id="SignalP"/>
    </source>
</evidence>
<feature type="transmembrane region" description="Helical" evidence="2">
    <location>
        <begin position="255"/>
        <end position="274"/>
    </location>
</feature>
<dbReference type="InterPro" id="IPR000719">
    <property type="entry name" value="Prot_kinase_dom"/>
</dbReference>
<dbReference type="Pfam" id="PF07714">
    <property type="entry name" value="PK_Tyr_Ser-Thr"/>
    <property type="match status" value="1"/>
</dbReference>
<keyword evidence="3" id="KW-0732">Signal</keyword>
<accession>A0A914XPB1</accession>
<dbReference type="GO" id="GO:0005886">
    <property type="term" value="C:plasma membrane"/>
    <property type="evidence" value="ECO:0007669"/>
    <property type="project" value="TreeGrafter"/>
</dbReference>
<dbReference type="GO" id="GO:0043235">
    <property type="term" value="C:receptor complex"/>
    <property type="evidence" value="ECO:0007669"/>
    <property type="project" value="TreeGrafter"/>
</dbReference>
<protein>
    <submittedName>
        <fullName evidence="6">Protein kinase domain-containing protein</fullName>
    </submittedName>
</protein>
<dbReference type="GO" id="GO:0005524">
    <property type="term" value="F:ATP binding"/>
    <property type="evidence" value="ECO:0007669"/>
    <property type="project" value="InterPro"/>
</dbReference>
<dbReference type="GO" id="GO:0007169">
    <property type="term" value="P:cell surface receptor protein tyrosine kinase signaling pathway"/>
    <property type="evidence" value="ECO:0007669"/>
    <property type="project" value="TreeGrafter"/>
</dbReference>
<feature type="domain" description="Protein kinase" evidence="4">
    <location>
        <begin position="349"/>
        <end position="606"/>
    </location>
</feature>
<dbReference type="PANTHER" id="PTHR24416">
    <property type="entry name" value="TYROSINE-PROTEIN KINASE RECEPTOR"/>
    <property type="match status" value="1"/>
</dbReference>
<organism evidence="5 6">
    <name type="scientific">Plectus sambesii</name>
    <dbReference type="NCBI Taxonomy" id="2011161"/>
    <lineage>
        <taxon>Eukaryota</taxon>
        <taxon>Metazoa</taxon>
        <taxon>Ecdysozoa</taxon>
        <taxon>Nematoda</taxon>
        <taxon>Chromadorea</taxon>
        <taxon>Plectida</taxon>
        <taxon>Plectina</taxon>
        <taxon>Plectoidea</taxon>
        <taxon>Plectidae</taxon>
        <taxon>Plectus</taxon>
    </lineage>
</organism>
<dbReference type="Gene3D" id="1.10.510.10">
    <property type="entry name" value="Transferase(Phosphotransferase) domain 1"/>
    <property type="match status" value="1"/>
</dbReference>
<evidence type="ECO:0000256" key="1">
    <source>
        <dbReference type="SAM" id="MobiDB-lite"/>
    </source>
</evidence>